<proteinExistence type="predicted"/>
<keyword evidence="2" id="KW-1185">Reference proteome</keyword>
<protein>
    <recommendedName>
        <fullName evidence="3">SWIM-type domain-containing protein</fullName>
    </recommendedName>
</protein>
<dbReference type="EMBL" id="ALAN01000054">
    <property type="protein sequence ID" value="ETI69417.1"/>
    <property type="molecule type" value="Genomic_DNA"/>
</dbReference>
<name>A0AB94IR07_9BACI</name>
<sequence>MEAVEERLIHIFKKGLGILKACPCSSGFPNCTHLPICEKFLASLFQLNNLGEIVVK</sequence>
<organism evidence="1 2">
    <name type="scientific">Neobacillus vireti LMG 21834</name>
    <dbReference type="NCBI Taxonomy" id="1131730"/>
    <lineage>
        <taxon>Bacteria</taxon>
        <taxon>Bacillati</taxon>
        <taxon>Bacillota</taxon>
        <taxon>Bacilli</taxon>
        <taxon>Bacillales</taxon>
        <taxon>Bacillaceae</taxon>
        <taxon>Neobacillus</taxon>
    </lineage>
</organism>
<reference evidence="1 2" key="1">
    <citation type="journal article" date="2014" name="Environ. Microbiol.">
        <title>The nitrate-ammonifying and nosZ-carrying bacterium Bacillus vireti is a potent source and sink for nitric and nitrous oxide under high nitrate conditions.</title>
        <authorList>
            <person name="Mania D."/>
            <person name="Heylen K."/>
            <person name="van Spanning R.J."/>
            <person name="Frostegard A."/>
        </authorList>
    </citation>
    <scope>NUCLEOTIDE SEQUENCE [LARGE SCALE GENOMIC DNA]</scope>
    <source>
        <strain evidence="1 2">LMG 21834</strain>
    </source>
</reference>
<gene>
    <name evidence="1" type="ORF">BAVI_07551</name>
</gene>
<evidence type="ECO:0000313" key="2">
    <source>
        <dbReference type="Proteomes" id="UP000018877"/>
    </source>
</evidence>
<accession>A0AB94IR07</accession>
<evidence type="ECO:0000313" key="1">
    <source>
        <dbReference type="EMBL" id="ETI69417.1"/>
    </source>
</evidence>
<comment type="caution">
    <text evidence="1">The sequence shown here is derived from an EMBL/GenBank/DDBJ whole genome shotgun (WGS) entry which is preliminary data.</text>
</comment>
<dbReference type="AlphaFoldDB" id="A0AB94IR07"/>
<dbReference type="Proteomes" id="UP000018877">
    <property type="component" value="Unassembled WGS sequence"/>
</dbReference>
<evidence type="ECO:0008006" key="3">
    <source>
        <dbReference type="Google" id="ProtNLM"/>
    </source>
</evidence>